<accession>A0ABQ3T725</accession>
<dbReference type="EMBL" id="BNED01000005">
    <property type="protein sequence ID" value="GHI76204.1"/>
    <property type="molecule type" value="Genomic_DNA"/>
</dbReference>
<name>A0ABQ3T725_9ACTN</name>
<evidence type="ECO:0000313" key="1">
    <source>
        <dbReference type="EMBL" id="GHI76204.1"/>
    </source>
</evidence>
<protein>
    <submittedName>
        <fullName evidence="1">Uncharacterized protein</fullName>
    </submittedName>
</protein>
<evidence type="ECO:0000313" key="2">
    <source>
        <dbReference type="Proteomes" id="UP000608522"/>
    </source>
</evidence>
<dbReference type="RefSeq" id="WP_202198440.1">
    <property type="nucleotide sequence ID" value="NZ_BAAATO010000031.1"/>
</dbReference>
<keyword evidence="2" id="KW-1185">Reference proteome</keyword>
<gene>
    <name evidence="1" type="ORF">Sspor_17650</name>
</gene>
<organism evidence="1 2">
    <name type="scientific">Streptomyces spororaveus</name>
    <dbReference type="NCBI Taxonomy" id="284039"/>
    <lineage>
        <taxon>Bacteria</taxon>
        <taxon>Bacillati</taxon>
        <taxon>Actinomycetota</taxon>
        <taxon>Actinomycetes</taxon>
        <taxon>Kitasatosporales</taxon>
        <taxon>Streptomycetaceae</taxon>
        <taxon>Streptomyces</taxon>
    </lineage>
</organism>
<dbReference type="Proteomes" id="UP000608522">
    <property type="component" value="Unassembled WGS sequence"/>
</dbReference>
<comment type="caution">
    <text evidence="1">The sequence shown here is derived from an EMBL/GenBank/DDBJ whole genome shotgun (WGS) entry which is preliminary data.</text>
</comment>
<proteinExistence type="predicted"/>
<reference evidence="2" key="1">
    <citation type="submission" date="2023-07" db="EMBL/GenBank/DDBJ databases">
        <title>Whole genome shotgun sequence of Streptomyces spororaveus NBRC 15456.</title>
        <authorList>
            <person name="Komaki H."/>
            <person name="Tamura T."/>
        </authorList>
    </citation>
    <scope>NUCLEOTIDE SEQUENCE [LARGE SCALE GENOMIC DNA]</scope>
    <source>
        <strain evidence="2">NBRC 15456</strain>
    </source>
</reference>
<sequence length="102" mass="11413">MYTLPEIRAHAAARDADIHGVFEERAWLLEPGDRYTLSGCGEAHHVVAASRHRYDSHIDLVVYLTGEDRVTDARVHRDRLLGIQRPFADGNATALPAPQREA</sequence>